<dbReference type="Gene3D" id="3.40.50.970">
    <property type="match status" value="2"/>
</dbReference>
<comment type="caution">
    <text evidence="9">The sequence shown here is derived from an EMBL/GenBank/DDBJ whole genome shotgun (WGS) entry which is preliminary data.</text>
</comment>
<keyword evidence="6" id="KW-0408">Iron</keyword>
<dbReference type="Pfam" id="PF12838">
    <property type="entry name" value="Fer4_7"/>
    <property type="match status" value="1"/>
</dbReference>
<dbReference type="InterPro" id="IPR002869">
    <property type="entry name" value="Pyrv_flavodox_OxRed_cen"/>
</dbReference>
<dbReference type="Pfam" id="PF02775">
    <property type="entry name" value="TPP_enzyme_C"/>
    <property type="match status" value="1"/>
</dbReference>
<dbReference type="InterPro" id="IPR033412">
    <property type="entry name" value="PFOR_II"/>
</dbReference>
<dbReference type="EMBL" id="DTGR01000035">
    <property type="protein sequence ID" value="HHS28513.1"/>
    <property type="molecule type" value="Genomic_DNA"/>
</dbReference>
<proteinExistence type="predicted"/>
<evidence type="ECO:0000256" key="5">
    <source>
        <dbReference type="ARBA" id="ARBA00023002"/>
    </source>
</evidence>
<dbReference type="Gene3D" id="3.40.50.920">
    <property type="match status" value="1"/>
</dbReference>
<dbReference type="PROSITE" id="PS00198">
    <property type="entry name" value="4FE4S_FER_1"/>
    <property type="match status" value="2"/>
</dbReference>
<keyword evidence="1" id="KW-0813">Transport</keyword>
<dbReference type="GO" id="GO:0006979">
    <property type="term" value="P:response to oxidative stress"/>
    <property type="evidence" value="ECO:0007669"/>
    <property type="project" value="TreeGrafter"/>
</dbReference>
<evidence type="ECO:0000259" key="8">
    <source>
        <dbReference type="PROSITE" id="PS51379"/>
    </source>
</evidence>
<dbReference type="InterPro" id="IPR009014">
    <property type="entry name" value="Transketo_C/PFOR_II"/>
</dbReference>
<feature type="domain" description="4Fe-4S ferredoxin-type" evidence="8">
    <location>
        <begin position="885"/>
        <end position="914"/>
    </location>
</feature>
<evidence type="ECO:0000256" key="2">
    <source>
        <dbReference type="ARBA" id="ARBA00022485"/>
    </source>
</evidence>
<dbReference type="Gene3D" id="3.30.70.20">
    <property type="match status" value="1"/>
</dbReference>
<dbReference type="PANTHER" id="PTHR32154">
    <property type="entry name" value="PYRUVATE-FLAVODOXIN OXIDOREDUCTASE-RELATED"/>
    <property type="match status" value="1"/>
</dbReference>
<keyword evidence="4" id="KW-0249">Electron transport</keyword>
<dbReference type="InterPro" id="IPR017900">
    <property type="entry name" value="4Fe4S_Fe_S_CS"/>
</dbReference>
<dbReference type="GO" id="GO:0030976">
    <property type="term" value="F:thiamine pyrophosphate binding"/>
    <property type="evidence" value="ECO:0007669"/>
    <property type="project" value="InterPro"/>
</dbReference>
<keyword evidence="3" id="KW-0479">Metal-binding</keyword>
<dbReference type="GO" id="GO:0051539">
    <property type="term" value="F:4 iron, 4 sulfur cluster binding"/>
    <property type="evidence" value="ECO:0007669"/>
    <property type="project" value="UniProtKB-KW"/>
</dbReference>
<dbReference type="InterPro" id="IPR029061">
    <property type="entry name" value="THDP-binding"/>
</dbReference>
<evidence type="ECO:0000256" key="7">
    <source>
        <dbReference type="ARBA" id="ARBA00023014"/>
    </source>
</evidence>
<dbReference type="GO" id="GO:0044281">
    <property type="term" value="P:small molecule metabolic process"/>
    <property type="evidence" value="ECO:0007669"/>
    <property type="project" value="UniProtKB-ARBA"/>
</dbReference>
<dbReference type="Pfam" id="PF17147">
    <property type="entry name" value="PFOR_II"/>
    <property type="match status" value="1"/>
</dbReference>
<dbReference type="GO" id="GO:0016903">
    <property type="term" value="F:oxidoreductase activity, acting on the aldehyde or oxo group of donors"/>
    <property type="evidence" value="ECO:0007669"/>
    <property type="project" value="InterPro"/>
</dbReference>
<dbReference type="SUPFAM" id="SSF54862">
    <property type="entry name" value="4Fe-4S ferredoxins"/>
    <property type="match status" value="1"/>
</dbReference>
<dbReference type="SUPFAM" id="SSF53323">
    <property type="entry name" value="Pyruvate-ferredoxin oxidoreductase, PFOR, domain III"/>
    <property type="match status" value="1"/>
</dbReference>
<keyword evidence="2" id="KW-0004">4Fe-4S</keyword>
<dbReference type="GO" id="GO:0046872">
    <property type="term" value="F:metal ion binding"/>
    <property type="evidence" value="ECO:0007669"/>
    <property type="project" value="UniProtKB-KW"/>
</dbReference>
<dbReference type="CDD" id="cd07034">
    <property type="entry name" value="TPP_PYR_PFOR_IOR-alpha_like"/>
    <property type="match status" value="1"/>
</dbReference>
<evidence type="ECO:0000256" key="6">
    <source>
        <dbReference type="ARBA" id="ARBA00023004"/>
    </source>
</evidence>
<dbReference type="Pfam" id="PF01558">
    <property type="entry name" value="POR"/>
    <property type="match status" value="1"/>
</dbReference>
<organism evidence="9">
    <name type="scientific">Desulfobacca acetoxidans</name>
    <dbReference type="NCBI Taxonomy" id="60893"/>
    <lineage>
        <taxon>Bacteria</taxon>
        <taxon>Pseudomonadati</taxon>
        <taxon>Thermodesulfobacteriota</taxon>
        <taxon>Desulfobaccia</taxon>
        <taxon>Desulfobaccales</taxon>
        <taxon>Desulfobaccaceae</taxon>
        <taxon>Desulfobacca</taxon>
    </lineage>
</organism>
<dbReference type="Gene3D" id="3.40.920.10">
    <property type="entry name" value="Pyruvate-ferredoxin oxidoreductase, PFOR, domain III"/>
    <property type="match status" value="1"/>
</dbReference>
<dbReference type="InterPro" id="IPR019752">
    <property type="entry name" value="Pyrv/ketoisovalerate_OxRed_cat"/>
</dbReference>
<evidence type="ECO:0000256" key="3">
    <source>
        <dbReference type="ARBA" id="ARBA00022723"/>
    </source>
</evidence>
<dbReference type="InterPro" id="IPR011766">
    <property type="entry name" value="TPP_enzyme_TPP-bd"/>
</dbReference>
<dbReference type="PANTHER" id="PTHR32154:SF0">
    <property type="entry name" value="PYRUVATE-FLAVODOXIN OXIDOREDUCTASE-RELATED"/>
    <property type="match status" value="1"/>
</dbReference>
<dbReference type="PROSITE" id="PS51379">
    <property type="entry name" value="4FE4S_FER_2"/>
    <property type="match status" value="2"/>
</dbReference>
<evidence type="ECO:0000313" key="9">
    <source>
        <dbReference type="EMBL" id="HHS28513.1"/>
    </source>
</evidence>
<keyword evidence="5" id="KW-0560">Oxidoreductase</keyword>
<dbReference type="InterPro" id="IPR002880">
    <property type="entry name" value="Pyrv_Fd/Flavodoxin_OxRdtase_N"/>
</dbReference>
<evidence type="ECO:0000256" key="4">
    <source>
        <dbReference type="ARBA" id="ARBA00022982"/>
    </source>
</evidence>
<dbReference type="Pfam" id="PF01855">
    <property type="entry name" value="POR_N"/>
    <property type="match status" value="1"/>
</dbReference>
<accession>A0A7V6A244</accession>
<dbReference type="SUPFAM" id="SSF52518">
    <property type="entry name" value="Thiamin diphosphate-binding fold (THDP-binding)"/>
    <property type="match status" value="2"/>
</dbReference>
<gene>
    <name evidence="9" type="ORF">ENV52_02270</name>
</gene>
<evidence type="ECO:0000256" key="1">
    <source>
        <dbReference type="ARBA" id="ARBA00022448"/>
    </source>
</evidence>
<keyword evidence="7" id="KW-0411">Iron-sulfur</keyword>
<feature type="domain" description="4Fe-4S ferredoxin-type" evidence="8">
    <location>
        <begin position="827"/>
        <end position="857"/>
    </location>
</feature>
<dbReference type="SUPFAM" id="SSF52922">
    <property type="entry name" value="TK C-terminal domain-like"/>
    <property type="match status" value="1"/>
</dbReference>
<sequence length="1329" mass="147875">MANFPVICDNKFSTSLYLLQRMSIMPEELCLTKDLDGLRRQLPYHHLRERKVKTTKDIDWQAEWERFDARELFTFNLSSIPAKLLEEMRKRREMLMDGNQAAISVLTRVVDGLCGYPITPSTPIAEQFARSASMGQKNLFGTELMYFQPSDELSAIASVEAMACQGGRYVDNTSSQGLLLKTKNLFSVAGKRLPVVMTVMAREVNKGSLSIHAGHTDFYAVRNAGWAQLMSGDNQEMHDLLPIAFKVAELRQVMLPVMVIGDGFIKSHAIENVQELSDAFLGYFLGPPNRFHQPDFEHGTLTGTFTDTDLTMEGQVAQDLAYRFIKRAFVAAMNVMNKILGTNLKVVECYRTEDADMVVVILGSAAGVVKDVVDYYRDVKGYKIGVVRPVLFNPPCYEELAYGMRKAKVISVLERSGTAHNQLLLADVQAALQISIRAGREGKKEHRMYGRLDMPTLLHGVYGLGSKDFNKYDAGSVVENMVSAFEKRRGFLRDFYVGIEGPLTLKPAPLAGYLDRELGMTFIGVGAEGVKTALESAALIYAEDSGSGQKKYVQSGARYGAARKGAPVFMNLRISSLPIRNSSELTERNVLAFFNEKFLSDQILKEYVGGIKENGLLVINTTKSCDKLMESFPDQVQSLIKYRKIRVMTLDGTQAAIQHLNRNLPGAAILGLINKVMGIFPEKDFEQRFKRILEKKLGGKKGKGKEVIDSNLALLKFGVEQSTTGCGAERWSSAALSFEAAGAVYAPPPPEDFGGKKGSAGLPVTLTEKDELGTFKSVNLMENYQQVFEHQMIEPILDGKKVPWDRFLPVVPAATSRFRDMSYIGTALPVYHPDTCIACGICTASCPDAAIYSTVTDRPIPEEARRYFKIFKKPPKGIPWDSFAMNLEADPASCKGCGVCAQVCPTDALQMVDKTKVSEQDFLPGLYRNLDRSLDLAPSVDRLALNHQVLFVFSKLYPGKHTLCPGCSEGVINLLTFYALESLRNHPQGIATFYQGLKILSEKNRRAIEHMLDHGFNIYCINSTGCDQVSELVNPFNTRIYPSGHYGFGTASAAALGSKFALDQAYVDRNQDVLTKIIVFAGDGAIYDIGNGPFNYALGENFDITWVIYNNEGYMNTGTQKSGATRYGADRSTSPIGRKYAGKTTLHRRIISQAIAISHVYAAKLSIDNPFYAINILKEAIAYNGPSLVEFFSTCPQGHVTHDWAGPLIARMMVESRKWQVAVRRPFQRMDISGNPAPELIYPKEGKSFKRGIKRDAATFYDVVSMLGQYNPHMLSVKSGDIPEIVRVNETVSLFRWLRNQYLAGYRDTMPTEEEVERIVEERYQLNNG</sequence>
<name>A0A7V6A244_9BACT</name>
<dbReference type="InterPro" id="IPR050722">
    <property type="entry name" value="Pyruvate:ferred/Flavod_OxRd"/>
</dbReference>
<protein>
    <submittedName>
        <fullName evidence="9">4Fe-4S dicluster domain-containing protein</fullName>
    </submittedName>
</protein>
<reference evidence="9" key="1">
    <citation type="journal article" date="2020" name="mSystems">
        <title>Genome- and Community-Level Interaction Insights into Carbon Utilization and Element Cycling Functions of Hydrothermarchaeota in Hydrothermal Sediment.</title>
        <authorList>
            <person name="Zhou Z."/>
            <person name="Liu Y."/>
            <person name="Xu W."/>
            <person name="Pan J."/>
            <person name="Luo Z.H."/>
            <person name="Li M."/>
        </authorList>
    </citation>
    <scope>NUCLEOTIDE SEQUENCE [LARGE SCALE GENOMIC DNA]</scope>
    <source>
        <strain evidence="9">SpSt-767</strain>
    </source>
</reference>
<dbReference type="InterPro" id="IPR017896">
    <property type="entry name" value="4Fe4S_Fe-S-bd"/>
</dbReference>